<name>A0A918CUE6_9ACTN</name>
<proteinExistence type="predicted"/>
<dbReference type="AlphaFoldDB" id="A0A918CUE6"/>
<organism evidence="1 2">
    <name type="scientific">Streptomyces fuscichromogenes</name>
    <dbReference type="NCBI Taxonomy" id="1324013"/>
    <lineage>
        <taxon>Bacteria</taxon>
        <taxon>Bacillati</taxon>
        <taxon>Actinomycetota</taxon>
        <taxon>Actinomycetes</taxon>
        <taxon>Kitasatosporales</taxon>
        <taxon>Streptomycetaceae</taxon>
        <taxon>Streptomyces</taxon>
    </lineage>
</organism>
<dbReference type="RefSeq" id="WP_189266455.1">
    <property type="nucleotide sequence ID" value="NZ_BMML01000017.1"/>
</dbReference>
<sequence>MTRWQPDPDETLLARCGVSFATGVATPVSGMRWFRDTTRRDIQNELPGWPAGPEFTARTKNESRLREGGKFGARFLLVATIGVLESLAGSGSTGSVSRLGQPEEPENEVEDFPVMWAAPGTQARTLPWQLDPGRRPDTDRTHLVVTTRRILVLGLLDDENAPHDEVLWETERSDISTVKRMRFSQHKVDFKLVFTDGSWSRLAGWNTNCRDDVTRPLATTPELVADDALTSGQQRTVADLQGRQKGPGDLVISRRPSGHFLAEYLRTSTIDPDYGISSDFCLMGADGENVPFQEGDL</sequence>
<reference evidence="1" key="1">
    <citation type="journal article" date="2014" name="Int. J. Syst. Evol. Microbiol.">
        <title>Complete genome sequence of Corynebacterium casei LMG S-19264T (=DSM 44701T), isolated from a smear-ripened cheese.</title>
        <authorList>
            <consortium name="US DOE Joint Genome Institute (JGI-PGF)"/>
            <person name="Walter F."/>
            <person name="Albersmeier A."/>
            <person name="Kalinowski J."/>
            <person name="Ruckert C."/>
        </authorList>
    </citation>
    <scope>NUCLEOTIDE SEQUENCE</scope>
    <source>
        <strain evidence="1">CGMCC 4.7110</strain>
    </source>
</reference>
<evidence type="ECO:0000313" key="1">
    <source>
        <dbReference type="EMBL" id="GGN28899.1"/>
    </source>
</evidence>
<reference evidence="1" key="2">
    <citation type="submission" date="2020-09" db="EMBL/GenBank/DDBJ databases">
        <authorList>
            <person name="Sun Q."/>
            <person name="Zhou Y."/>
        </authorList>
    </citation>
    <scope>NUCLEOTIDE SEQUENCE</scope>
    <source>
        <strain evidence="1">CGMCC 4.7110</strain>
    </source>
</reference>
<dbReference type="EMBL" id="BMML01000017">
    <property type="protein sequence ID" value="GGN28899.1"/>
    <property type="molecule type" value="Genomic_DNA"/>
</dbReference>
<accession>A0A918CUE6</accession>
<protein>
    <submittedName>
        <fullName evidence="1">Uncharacterized protein</fullName>
    </submittedName>
</protein>
<dbReference type="Proteomes" id="UP000653411">
    <property type="component" value="Unassembled WGS sequence"/>
</dbReference>
<keyword evidence="2" id="KW-1185">Reference proteome</keyword>
<comment type="caution">
    <text evidence="1">The sequence shown here is derived from an EMBL/GenBank/DDBJ whole genome shotgun (WGS) entry which is preliminary data.</text>
</comment>
<evidence type="ECO:0000313" key="2">
    <source>
        <dbReference type="Proteomes" id="UP000653411"/>
    </source>
</evidence>
<gene>
    <name evidence="1" type="ORF">GCM10011578_065220</name>
</gene>